<name>A0A2I2KN37_9ACTN</name>
<dbReference type="AlphaFoldDB" id="A0A2I2KN37"/>
<accession>A0A2I2KN37</accession>
<reference evidence="1 2" key="1">
    <citation type="submission" date="2017-06" db="EMBL/GenBank/DDBJ databases">
        <authorList>
            <person name="Kim H.J."/>
            <person name="Triplett B.A."/>
        </authorList>
    </citation>
    <scope>NUCLEOTIDE SEQUENCE [LARGE SCALE GENOMIC DNA]</scope>
    <source>
        <strain evidence="1">FRACA_ARgP5</strain>
    </source>
</reference>
<evidence type="ECO:0000313" key="1">
    <source>
        <dbReference type="EMBL" id="SNQ47078.1"/>
    </source>
</evidence>
<evidence type="ECO:0000313" key="2">
    <source>
        <dbReference type="Proteomes" id="UP000234331"/>
    </source>
</evidence>
<dbReference type="Proteomes" id="UP000234331">
    <property type="component" value="Unassembled WGS sequence"/>
</dbReference>
<keyword evidence="2" id="KW-1185">Reference proteome</keyword>
<dbReference type="RefSeq" id="WP_101830985.1">
    <property type="nucleotide sequence ID" value="NZ_FZMO01000079.1"/>
</dbReference>
<sequence>MNHIVADDPIVANLDKPLADPLLDPVTRISVMLADTMISDWASEAFLAQRKTIVHIARAGKAAGGREFKPLISVGTCSTACVTASSLLLDEWWVAREFSPCSPGCLVELAMTVNDWSEQARQLPKGEPVPVGYPVEVDPITAASLTASSRAGGALDILEKVVEVVRAVREVRDAPLI</sequence>
<organism evidence="1 2">
    <name type="scientific">Frankia canadensis</name>
    <dbReference type="NCBI Taxonomy" id="1836972"/>
    <lineage>
        <taxon>Bacteria</taxon>
        <taxon>Bacillati</taxon>
        <taxon>Actinomycetota</taxon>
        <taxon>Actinomycetes</taxon>
        <taxon>Frankiales</taxon>
        <taxon>Frankiaceae</taxon>
        <taxon>Frankia</taxon>
    </lineage>
</organism>
<protein>
    <submittedName>
        <fullName evidence="1">Uncharacterized protein</fullName>
    </submittedName>
</protein>
<dbReference type="EMBL" id="FZMO01000079">
    <property type="protein sequence ID" value="SNQ47078.1"/>
    <property type="molecule type" value="Genomic_DNA"/>
</dbReference>
<proteinExistence type="predicted"/>
<gene>
    <name evidence="1" type="ORF">FRACA_170038</name>
</gene>